<gene>
    <name evidence="1" type="ORF">OE104_09245</name>
</gene>
<dbReference type="RefSeq" id="WP_275416580.1">
    <property type="nucleotide sequence ID" value="NZ_CP106878.1"/>
</dbReference>
<dbReference type="Proteomes" id="UP001164718">
    <property type="component" value="Chromosome"/>
</dbReference>
<dbReference type="AlphaFoldDB" id="A0A9E8LSJ5"/>
<organism evidence="1 2">
    <name type="scientific">Fervidibacillus albus</name>
    <dbReference type="NCBI Taxonomy" id="2980026"/>
    <lineage>
        <taxon>Bacteria</taxon>
        <taxon>Bacillati</taxon>
        <taxon>Bacillota</taxon>
        <taxon>Bacilli</taxon>
        <taxon>Bacillales</taxon>
        <taxon>Bacillaceae</taxon>
        <taxon>Fervidibacillus</taxon>
    </lineage>
</organism>
<name>A0A9E8LSJ5_9BACI</name>
<sequence length="102" mass="11069">MKKFISLLLIATLLITGGTMVSANSLKTFSVKQVDFESSTMVEDVNPDALPAVAAAGFVAGVAYKLGTKATGWAWDKVAGRWPPKEKEITSEYIEELEIIFD</sequence>
<keyword evidence="2" id="KW-1185">Reference proteome</keyword>
<accession>A0A9E8LSJ5</accession>
<evidence type="ECO:0000313" key="2">
    <source>
        <dbReference type="Proteomes" id="UP001164718"/>
    </source>
</evidence>
<dbReference type="KEGG" id="faf:OE104_09245"/>
<protein>
    <submittedName>
        <fullName evidence="1">Uncharacterized protein</fullName>
    </submittedName>
</protein>
<dbReference type="EMBL" id="CP106878">
    <property type="protein sequence ID" value="WAA08798.1"/>
    <property type="molecule type" value="Genomic_DNA"/>
</dbReference>
<reference evidence="1" key="1">
    <citation type="submission" date="2022-09" db="EMBL/GenBank/DDBJ databases">
        <title>Complete Genomes of Fervidibacillus albus and Fervidibacillus halotolerans isolated from tidal flat sediments.</title>
        <authorList>
            <person name="Kwon K.K."/>
            <person name="Yang S.-H."/>
            <person name="Park M.J."/>
            <person name="Oh H.-M."/>
        </authorList>
    </citation>
    <scope>NUCLEOTIDE SEQUENCE</scope>
    <source>
        <strain evidence="1">MEBiC13591</strain>
    </source>
</reference>
<proteinExistence type="predicted"/>
<evidence type="ECO:0000313" key="1">
    <source>
        <dbReference type="EMBL" id="WAA08798.1"/>
    </source>
</evidence>